<organism evidence="3">
    <name type="scientific">Cacopsylla melanoneura</name>
    <dbReference type="NCBI Taxonomy" id="428564"/>
    <lineage>
        <taxon>Eukaryota</taxon>
        <taxon>Metazoa</taxon>
        <taxon>Ecdysozoa</taxon>
        <taxon>Arthropoda</taxon>
        <taxon>Hexapoda</taxon>
        <taxon>Insecta</taxon>
        <taxon>Pterygota</taxon>
        <taxon>Neoptera</taxon>
        <taxon>Paraneoptera</taxon>
        <taxon>Hemiptera</taxon>
        <taxon>Sternorrhyncha</taxon>
        <taxon>Psylloidea</taxon>
        <taxon>Psyllidae</taxon>
        <taxon>Psyllinae</taxon>
        <taxon>Cacopsylla</taxon>
    </lineage>
</organism>
<proteinExistence type="predicted"/>
<name>A0A8D8SD61_9HEMI</name>
<dbReference type="AlphaFoldDB" id="A0A8D8SD61"/>
<feature type="compositionally biased region" description="Basic and acidic residues" evidence="1">
    <location>
        <begin position="115"/>
        <end position="156"/>
    </location>
</feature>
<protein>
    <submittedName>
        <fullName evidence="3">Uncharacterized protein</fullName>
    </submittedName>
</protein>
<reference evidence="3" key="1">
    <citation type="submission" date="2021-05" db="EMBL/GenBank/DDBJ databases">
        <authorList>
            <person name="Alioto T."/>
            <person name="Alioto T."/>
            <person name="Gomez Garrido J."/>
        </authorList>
    </citation>
    <scope>NUCLEOTIDE SEQUENCE</scope>
</reference>
<keyword evidence="2" id="KW-0812">Transmembrane</keyword>
<evidence type="ECO:0000256" key="1">
    <source>
        <dbReference type="SAM" id="MobiDB-lite"/>
    </source>
</evidence>
<evidence type="ECO:0000256" key="2">
    <source>
        <dbReference type="SAM" id="Phobius"/>
    </source>
</evidence>
<keyword evidence="2" id="KW-0472">Membrane</keyword>
<accession>A0A8D8SD61</accession>
<feature type="region of interest" description="Disordered" evidence="1">
    <location>
        <begin position="68"/>
        <end position="165"/>
    </location>
</feature>
<dbReference type="EMBL" id="HBUF01216721">
    <property type="protein sequence ID" value="CAG6667536.1"/>
    <property type="molecule type" value="Transcribed_RNA"/>
</dbReference>
<feature type="compositionally biased region" description="Acidic residues" evidence="1">
    <location>
        <begin position="94"/>
        <end position="114"/>
    </location>
</feature>
<feature type="transmembrane region" description="Helical" evidence="2">
    <location>
        <begin position="41"/>
        <end position="62"/>
    </location>
</feature>
<evidence type="ECO:0000313" key="3">
    <source>
        <dbReference type="EMBL" id="CAG6667536.1"/>
    </source>
</evidence>
<sequence length="165" mass="18634">MSLDEVYLPPIKPGSVLRIELYNNGTDLEARVDYPASNLRLYAYILFILLICLFIAGIYFTWQWLNPKSDEETSGDEGTKPTSPNSSRDKEITQEDTEEQDTDEAATSQPEEEMEAPKEEKEASKEDTKAIKEEETEGKKDEDKKPGKDVKSEDTAPSKFVSTSK</sequence>
<keyword evidence="2" id="KW-1133">Transmembrane helix</keyword>